<evidence type="ECO:0000313" key="1">
    <source>
        <dbReference type="EMBL" id="TVU23763.1"/>
    </source>
</evidence>
<comment type="caution">
    <text evidence="1">The sequence shown here is derived from an EMBL/GenBank/DDBJ whole genome shotgun (WGS) entry which is preliminary data.</text>
</comment>
<feature type="non-terminal residue" evidence="1">
    <location>
        <position position="1"/>
    </location>
</feature>
<dbReference type="Proteomes" id="UP000324897">
    <property type="component" value="Chromosome 2"/>
</dbReference>
<dbReference type="AlphaFoldDB" id="A0A5J9UJ14"/>
<protein>
    <submittedName>
        <fullName evidence="1">Uncharacterized protein</fullName>
    </submittedName>
</protein>
<reference evidence="1 2" key="1">
    <citation type="journal article" date="2019" name="Sci. Rep.">
        <title>A high-quality genome of Eragrostis curvula grass provides insights into Poaceae evolution and supports new strategies to enhance forage quality.</title>
        <authorList>
            <person name="Carballo J."/>
            <person name="Santos B.A.C.M."/>
            <person name="Zappacosta D."/>
            <person name="Garbus I."/>
            <person name="Selva J.P."/>
            <person name="Gallo C.A."/>
            <person name="Diaz A."/>
            <person name="Albertini E."/>
            <person name="Caccamo M."/>
            <person name="Echenique V."/>
        </authorList>
    </citation>
    <scope>NUCLEOTIDE SEQUENCE [LARGE SCALE GENOMIC DNA]</scope>
    <source>
        <strain evidence="2">cv. Victoria</strain>
        <tissue evidence="1">Leaf</tissue>
    </source>
</reference>
<accession>A0A5J9UJ14</accession>
<keyword evidence="2" id="KW-1185">Reference proteome</keyword>
<name>A0A5J9UJ14_9POAL</name>
<organism evidence="1 2">
    <name type="scientific">Eragrostis curvula</name>
    <name type="common">weeping love grass</name>
    <dbReference type="NCBI Taxonomy" id="38414"/>
    <lineage>
        <taxon>Eukaryota</taxon>
        <taxon>Viridiplantae</taxon>
        <taxon>Streptophyta</taxon>
        <taxon>Embryophyta</taxon>
        <taxon>Tracheophyta</taxon>
        <taxon>Spermatophyta</taxon>
        <taxon>Magnoliopsida</taxon>
        <taxon>Liliopsida</taxon>
        <taxon>Poales</taxon>
        <taxon>Poaceae</taxon>
        <taxon>PACMAD clade</taxon>
        <taxon>Chloridoideae</taxon>
        <taxon>Eragrostideae</taxon>
        <taxon>Eragrostidinae</taxon>
        <taxon>Eragrostis</taxon>
    </lineage>
</organism>
<dbReference type="EMBL" id="RWGY01000013">
    <property type="protein sequence ID" value="TVU23763.1"/>
    <property type="molecule type" value="Genomic_DNA"/>
</dbReference>
<evidence type="ECO:0000313" key="2">
    <source>
        <dbReference type="Proteomes" id="UP000324897"/>
    </source>
</evidence>
<gene>
    <name evidence="1" type="ORF">EJB05_26143</name>
</gene>
<dbReference type="Gramene" id="TVU23763">
    <property type="protein sequence ID" value="TVU23763"/>
    <property type="gene ID" value="EJB05_26143"/>
</dbReference>
<sequence>MELEEALWQATSVTLIGSPPISLAVFHGVSSGLFCLFEISSALGSSSSFAGKNDASALLGHNRFFREQQLHARRAVGVLRIQAQDRTVLQQLRLQYLKVRKELEAEDLQSTIACLPAMSTLIWTLPHTRT</sequence>
<proteinExistence type="predicted"/>